<evidence type="ECO:0000313" key="1">
    <source>
        <dbReference type="EMBL" id="CAI6340686.1"/>
    </source>
</evidence>
<accession>A0A9W4XWD6</accession>
<dbReference type="AlphaFoldDB" id="A0A9W4XWD6"/>
<protein>
    <submittedName>
        <fullName evidence="1">Uncharacterized protein</fullName>
    </submittedName>
</protein>
<reference evidence="1" key="1">
    <citation type="submission" date="2023-01" db="EMBL/GenBank/DDBJ databases">
        <authorList>
            <person name="Van Ghelder C."/>
            <person name="Rancurel C."/>
        </authorList>
    </citation>
    <scope>NUCLEOTIDE SEQUENCE</scope>
    <source>
        <strain evidence="1">CNCM I-4278</strain>
    </source>
</reference>
<name>A0A9W4XWD6_9PLEO</name>
<sequence>MRTNYRYNWSRFLSTASFATAPWQGQGRCGSVILAMSSGKSKSISRRLSCRIICK</sequence>
<proteinExistence type="predicted"/>
<dbReference type="EMBL" id="CAOQHR010000010">
    <property type="protein sequence ID" value="CAI6340686.1"/>
    <property type="molecule type" value="Genomic_DNA"/>
</dbReference>
<keyword evidence="2" id="KW-1185">Reference proteome</keyword>
<dbReference type="Proteomes" id="UP001152607">
    <property type="component" value="Unassembled WGS sequence"/>
</dbReference>
<evidence type="ECO:0000313" key="2">
    <source>
        <dbReference type="Proteomes" id="UP001152607"/>
    </source>
</evidence>
<comment type="caution">
    <text evidence="1">The sequence shown here is derived from an EMBL/GenBank/DDBJ whole genome shotgun (WGS) entry which is preliminary data.</text>
</comment>
<organism evidence="1 2">
    <name type="scientific">Periconia digitata</name>
    <dbReference type="NCBI Taxonomy" id="1303443"/>
    <lineage>
        <taxon>Eukaryota</taxon>
        <taxon>Fungi</taxon>
        <taxon>Dikarya</taxon>
        <taxon>Ascomycota</taxon>
        <taxon>Pezizomycotina</taxon>
        <taxon>Dothideomycetes</taxon>
        <taxon>Pleosporomycetidae</taxon>
        <taxon>Pleosporales</taxon>
        <taxon>Massarineae</taxon>
        <taxon>Periconiaceae</taxon>
        <taxon>Periconia</taxon>
    </lineage>
</organism>
<gene>
    <name evidence="1" type="ORF">PDIGIT_LOCUS13870</name>
</gene>